<keyword evidence="6 9" id="KW-0508">mRNA splicing</keyword>
<comment type="function">
    <text evidence="9">Plays role in pre-mRNA splicing as component of the U4/U6-U5 tri-snRNP complex that is involved in spliceosome assembly, and as component of the precatalytic spliceosome (spliceosome B complex). The heptameric LSM2-8 complex binds specifically to the 3'-terminal U-tract of U6 snRNA.</text>
</comment>
<evidence type="ECO:0000256" key="1">
    <source>
        <dbReference type="ARBA" id="ARBA00004123"/>
    </source>
</evidence>
<dbReference type="InterPro" id="IPR010920">
    <property type="entry name" value="LSM_dom_sf"/>
</dbReference>
<dbReference type="GO" id="GO:0005688">
    <property type="term" value="C:U6 snRNP"/>
    <property type="evidence" value="ECO:0007669"/>
    <property type="project" value="UniProtKB-UniRule"/>
</dbReference>
<dbReference type="InterPro" id="IPR044642">
    <property type="entry name" value="PTHR15588"/>
</dbReference>
<dbReference type="PANTHER" id="PTHR15588">
    <property type="entry name" value="LSM1"/>
    <property type="match status" value="1"/>
</dbReference>
<keyword evidence="5 9" id="KW-0694">RNA-binding</keyword>
<dbReference type="GO" id="GO:0000398">
    <property type="term" value="P:mRNA splicing, via spliceosome"/>
    <property type="evidence" value="ECO:0007669"/>
    <property type="project" value="UniProtKB-UniRule"/>
</dbReference>
<dbReference type="GO" id="GO:0003729">
    <property type="term" value="F:mRNA binding"/>
    <property type="evidence" value="ECO:0007669"/>
    <property type="project" value="TreeGrafter"/>
</dbReference>
<accession>A0A316V473</accession>
<protein>
    <recommendedName>
        <fullName evidence="9">LSM2-LSM8 complex subunit LSM8</fullName>
    </recommendedName>
</protein>
<dbReference type="STRING" id="1280837.A0A316V473"/>
<proteinExistence type="inferred from homology"/>
<dbReference type="InParanoid" id="A0A316V473"/>
<evidence type="ECO:0000313" key="11">
    <source>
        <dbReference type="EMBL" id="PWN32320.1"/>
    </source>
</evidence>
<keyword evidence="8 9" id="KW-0687">Ribonucleoprotein</keyword>
<dbReference type="InterPro" id="IPR034103">
    <property type="entry name" value="Lsm8"/>
</dbReference>
<dbReference type="Proteomes" id="UP000245771">
    <property type="component" value="Unassembled WGS sequence"/>
</dbReference>
<gene>
    <name evidence="9" type="primary">LSM8</name>
    <name evidence="11" type="ORF">FA14DRAFT_127389</name>
</gene>
<evidence type="ECO:0000256" key="2">
    <source>
        <dbReference type="ARBA" id="ARBA00006850"/>
    </source>
</evidence>
<evidence type="ECO:0000256" key="8">
    <source>
        <dbReference type="ARBA" id="ARBA00023274"/>
    </source>
</evidence>
<evidence type="ECO:0000256" key="3">
    <source>
        <dbReference type="ARBA" id="ARBA00022664"/>
    </source>
</evidence>
<dbReference type="Pfam" id="PF01423">
    <property type="entry name" value="LSM"/>
    <property type="match status" value="1"/>
</dbReference>
<dbReference type="SMART" id="SM00651">
    <property type="entry name" value="Sm"/>
    <property type="match status" value="1"/>
</dbReference>
<dbReference type="FunFam" id="2.30.30.100:FF:000027">
    <property type="entry name" value="U6 snRNA-associated Sm-like protein LSm8"/>
    <property type="match status" value="1"/>
</dbReference>
<evidence type="ECO:0000313" key="12">
    <source>
        <dbReference type="Proteomes" id="UP000245771"/>
    </source>
</evidence>
<sequence length="96" mass="10334">MSALHAYLDQQVLTLTQDGRVIIGKLIGVDGVGSVILSGCVERIFSADAPVEEVPLGLYLVRGDAISMIGDIDTEIDKAQDLNTVRADPIPDVRHY</sequence>
<feature type="domain" description="Sm" evidence="10">
    <location>
        <begin position="1"/>
        <end position="75"/>
    </location>
</feature>
<dbReference type="EMBL" id="KZ819606">
    <property type="protein sequence ID" value="PWN32320.1"/>
    <property type="molecule type" value="Genomic_DNA"/>
</dbReference>
<dbReference type="OrthoDB" id="10263346at2759"/>
<evidence type="ECO:0000256" key="9">
    <source>
        <dbReference type="RuleBase" id="RU365048"/>
    </source>
</evidence>
<dbReference type="PROSITE" id="PS52002">
    <property type="entry name" value="SM"/>
    <property type="match status" value="1"/>
</dbReference>
<dbReference type="PANTHER" id="PTHR15588:SF9">
    <property type="entry name" value="U6 SNRNA-ASSOCIATED SM-LIKE PROTEIN LSM8"/>
    <property type="match status" value="1"/>
</dbReference>
<organism evidence="11 12">
    <name type="scientific">Meira miltonrushii</name>
    <dbReference type="NCBI Taxonomy" id="1280837"/>
    <lineage>
        <taxon>Eukaryota</taxon>
        <taxon>Fungi</taxon>
        <taxon>Dikarya</taxon>
        <taxon>Basidiomycota</taxon>
        <taxon>Ustilaginomycotina</taxon>
        <taxon>Exobasidiomycetes</taxon>
        <taxon>Exobasidiales</taxon>
        <taxon>Brachybasidiaceae</taxon>
        <taxon>Meira</taxon>
    </lineage>
</organism>
<dbReference type="GO" id="GO:0071011">
    <property type="term" value="C:precatalytic spliceosome"/>
    <property type="evidence" value="ECO:0007669"/>
    <property type="project" value="TreeGrafter"/>
</dbReference>
<evidence type="ECO:0000256" key="7">
    <source>
        <dbReference type="ARBA" id="ARBA00023242"/>
    </source>
</evidence>
<dbReference type="Gene3D" id="2.30.30.100">
    <property type="match status" value="1"/>
</dbReference>
<dbReference type="SUPFAM" id="SSF50182">
    <property type="entry name" value="Sm-like ribonucleoproteins"/>
    <property type="match status" value="1"/>
</dbReference>
<dbReference type="InterPro" id="IPR047575">
    <property type="entry name" value="Sm"/>
</dbReference>
<keyword evidence="7 9" id="KW-0539">Nucleus</keyword>
<evidence type="ECO:0000256" key="5">
    <source>
        <dbReference type="ARBA" id="ARBA00022884"/>
    </source>
</evidence>
<dbReference type="InterPro" id="IPR001163">
    <property type="entry name" value="Sm_dom_euk/arc"/>
</dbReference>
<comment type="subunit">
    <text evidence="9">LSm subunits form a heteromer with a doughnut shape.</text>
</comment>
<evidence type="ECO:0000256" key="4">
    <source>
        <dbReference type="ARBA" id="ARBA00022728"/>
    </source>
</evidence>
<dbReference type="AlphaFoldDB" id="A0A316V473"/>
<evidence type="ECO:0000256" key="6">
    <source>
        <dbReference type="ARBA" id="ARBA00023187"/>
    </source>
</evidence>
<keyword evidence="3 9" id="KW-0507">mRNA processing</keyword>
<keyword evidence="12" id="KW-1185">Reference proteome</keyword>
<reference evidence="11 12" key="1">
    <citation type="journal article" date="2018" name="Mol. Biol. Evol.">
        <title>Broad Genomic Sampling Reveals a Smut Pathogenic Ancestry of the Fungal Clade Ustilaginomycotina.</title>
        <authorList>
            <person name="Kijpornyongpan T."/>
            <person name="Mondo S.J."/>
            <person name="Barry K."/>
            <person name="Sandor L."/>
            <person name="Lee J."/>
            <person name="Lipzen A."/>
            <person name="Pangilinan J."/>
            <person name="LaButti K."/>
            <person name="Hainaut M."/>
            <person name="Henrissat B."/>
            <person name="Grigoriev I.V."/>
            <person name="Spatafora J.W."/>
            <person name="Aime M.C."/>
        </authorList>
    </citation>
    <scope>NUCLEOTIDE SEQUENCE [LARGE SCALE GENOMIC DNA]</scope>
    <source>
        <strain evidence="11 12">MCA 3882</strain>
    </source>
</reference>
<keyword evidence="4 9" id="KW-0747">Spliceosome</keyword>
<evidence type="ECO:0000259" key="10">
    <source>
        <dbReference type="PROSITE" id="PS52002"/>
    </source>
</evidence>
<comment type="similarity">
    <text evidence="2 9">Belongs to the snRNP Sm proteins family.</text>
</comment>
<name>A0A316V473_9BASI</name>
<comment type="subcellular location">
    <subcellularLocation>
        <location evidence="1 9">Nucleus</location>
    </subcellularLocation>
</comment>
<dbReference type="FunCoup" id="A0A316V473">
    <property type="interactions" value="440"/>
</dbReference>
<dbReference type="GO" id="GO:0046540">
    <property type="term" value="C:U4/U6 x U5 tri-snRNP complex"/>
    <property type="evidence" value="ECO:0007669"/>
    <property type="project" value="UniProtKB-UniRule"/>
</dbReference>
<dbReference type="CDD" id="cd01727">
    <property type="entry name" value="LSm8"/>
    <property type="match status" value="1"/>
</dbReference>